<accession>A0A2N0NW13</accession>
<evidence type="ECO:0008006" key="3">
    <source>
        <dbReference type="Google" id="ProtNLM"/>
    </source>
</evidence>
<dbReference type="Proteomes" id="UP000232722">
    <property type="component" value="Unassembled WGS sequence"/>
</dbReference>
<dbReference type="EMBL" id="LLXJ01002477">
    <property type="protein sequence ID" value="PKB98760.1"/>
    <property type="molecule type" value="Genomic_DNA"/>
</dbReference>
<reference evidence="1 2" key="2">
    <citation type="submission" date="2017-09" db="EMBL/GenBank/DDBJ databases">
        <title>Extensive intraspecific genome diversity in a model arbuscular mycorrhizal fungus.</title>
        <authorList>
            <person name="Chen E.C."/>
            <person name="Morin E."/>
            <person name="Beaudet D."/>
            <person name="Noel J."/>
            <person name="Ndikumana S."/>
            <person name="Charron P."/>
            <person name="St-Onge C."/>
            <person name="Giorgi J."/>
            <person name="Grigoriev I.V."/>
            <person name="Roux C."/>
            <person name="Martin F.M."/>
            <person name="Corradi N."/>
        </authorList>
    </citation>
    <scope>NUCLEOTIDE SEQUENCE [LARGE SCALE GENOMIC DNA]</scope>
    <source>
        <strain evidence="1 2">A5</strain>
    </source>
</reference>
<sequence length="535" mass="63094">MEKHLQHTEFLEGRIINFIFGFKKSKQLNMTCCYLPSSPKNNITKSKISATCVDKLNKLITKSNNTKNSYAIVIGDFNVTTKNKSDPNYPSIRLFKNNGYKDMIKYHQEFLDNNSTHNMNRIDYHFGNTYLLEQSIHSYTQSIPQSFFNTDHNIVITLLEKTFFNSKNKHLFDKFMNVLPFNKRNEETKKVFKLSKEPQQINNNTSLNRQWDLFEKTLIELKEDIIPQKSINSNTSSNPDLPLELRQMNNHVILLYQVKQFLNLKHIKIRFKLNFTPTLTTIHNIPQYIWDTYYEGWTKYLPRLKVLLDFNKLSIILPSTVTPDNFVSTKDEIYRLYHTMKTAYKSAYDKYLSDKISSCVIERNDNLQHDQTKIINSILNRKPRRIVLDRLSFVDNKGDYIFTNNPEIIEKEAIKHFQYQAGPPNEKDIRNLDSLPQDWKDHYDPTLQNIKEEWWNNLIEPITLLDLSSIFKKLNNNKAPGPSKITYEDIIHLHEDALKILVTIFNTCITLKVIPDNWKHALLFRYQNHTIGIAN</sequence>
<dbReference type="InterPro" id="IPR036691">
    <property type="entry name" value="Endo/exonu/phosph_ase_sf"/>
</dbReference>
<dbReference type="AlphaFoldDB" id="A0A2N0NW13"/>
<comment type="caution">
    <text evidence="1">The sequence shown here is derived from an EMBL/GenBank/DDBJ whole genome shotgun (WGS) entry which is preliminary data.</text>
</comment>
<proteinExistence type="predicted"/>
<dbReference type="Gene3D" id="3.60.10.10">
    <property type="entry name" value="Endonuclease/exonuclease/phosphatase"/>
    <property type="match status" value="1"/>
</dbReference>
<protein>
    <recommendedName>
        <fullName evidence="3">Endonuclease/exonuclease/phosphatase domain-containing protein</fullName>
    </recommendedName>
</protein>
<gene>
    <name evidence="1" type="ORF">RhiirA5_430845</name>
</gene>
<dbReference type="VEuPathDB" id="FungiDB:RhiirA1_393003"/>
<dbReference type="SUPFAM" id="SSF56219">
    <property type="entry name" value="DNase I-like"/>
    <property type="match status" value="1"/>
</dbReference>
<evidence type="ECO:0000313" key="1">
    <source>
        <dbReference type="EMBL" id="PKB98760.1"/>
    </source>
</evidence>
<dbReference type="VEuPathDB" id="FungiDB:FUN_016153"/>
<reference evidence="1 2" key="1">
    <citation type="submission" date="2016-04" db="EMBL/GenBank/DDBJ databases">
        <title>Genome analyses suggest a sexual origin of heterokaryosis in a supposedly ancient asexual fungus.</title>
        <authorList>
            <person name="Ropars J."/>
            <person name="Sedzielewska K."/>
            <person name="Noel J."/>
            <person name="Charron P."/>
            <person name="Farinelli L."/>
            <person name="Marton T."/>
            <person name="Kruger M."/>
            <person name="Pelin A."/>
            <person name="Brachmann A."/>
            <person name="Corradi N."/>
        </authorList>
    </citation>
    <scope>NUCLEOTIDE SEQUENCE [LARGE SCALE GENOMIC DNA]</scope>
    <source>
        <strain evidence="1 2">A5</strain>
    </source>
</reference>
<name>A0A2N0NW13_9GLOM</name>
<organism evidence="1 2">
    <name type="scientific">Rhizophagus irregularis</name>
    <dbReference type="NCBI Taxonomy" id="588596"/>
    <lineage>
        <taxon>Eukaryota</taxon>
        <taxon>Fungi</taxon>
        <taxon>Fungi incertae sedis</taxon>
        <taxon>Mucoromycota</taxon>
        <taxon>Glomeromycotina</taxon>
        <taxon>Glomeromycetes</taxon>
        <taxon>Glomerales</taxon>
        <taxon>Glomeraceae</taxon>
        <taxon>Rhizophagus</taxon>
    </lineage>
</organism>
<dbReference type="VEuPathDB" id="FungiDB:RhiirFUN_011217"/>
<evidence type="ECO:0000313" key="2">
    <source>
        <dbReference type="Proteomes" id="UP000232722"/>
    </source>
</evidence>